<comment type="caution">
    <text evidence="2">The sequence shown here is derived from an EMBL/GenBank/DDBJ whole genome shotgun (WGS) entry which is preliminary data.</text>
</comment>
<evidence type="ECO:0008006" key="4">
    <source>
        <dbReference type="Google" id="ProtNLM"/>
    </source>
</evidence>
<gene>
    <name evidence="2" type="ORF">Scinn_39680</name>
</gene>
<evidence type="ECO:0000256" key="1">
    <source>
        <dbReference type="SAM" id="Phobius"/>
    </source>
</evidence>
<dbReference type="RefSeq" id="WP_053626445.1">
    <property type="nucleotide sequence ID" value="NZ_BMRU01000078.1"/>
</dbReference>
<proteinExistence type="predicted"/>
<protein>
    <recommendedName>
        <fullName evidence="4">Integral membrane protein</fullName>
    </recommendedName>
</protein>
<keyword evidence="1" id="KW-0472">Membrane</keyword>
<feature type="transmembrane region" description="Helical" evidence="1">
    <location>
        <begin position="49"/>
        <end position="71"/>
    </location>
</feature>
<dbReference type="EMBL" id="BNDV01000008">
    <property type="protein sequence ID" value="GHI14505.1"/>
    <property type="molecule type" value="Genomic_DNA"/>
</dbReference>
<name>A0ABQ3NP02_STRVG</name>
<keyword evidence="1" id="KW-0812">Transmembrane</keyword>
<evidence type="ECO:0000313" key="2">
    <source>
        <dbReference type="EMBL" id="GHI14505.1"/>
    </source>
</evidence>
<accession>A0ABQ3NP02</accession>
<dbReference type="GeneID" id="86952104"/>
<evidence type="ECO:0000313" key="3">
    <source>
        <dbReference type="Proteomes" id="UP000660554"/>
    </source>
</evidence>
<keyword evidence="3" id="KW-1185">Reference proteome</keyword>
<organism evidence="2 3">
    <name type="scientific">Streptomyces virginiae</name>
    <name type="common">Streptomyces cinnamonensis</name>
    <dbReference type="NCBI Taxonomy" id="1961"/>
    <lineage>
        <taxon>Bacteria</taxon>
        <taxon>Bacillati</taxon>
        <taxon>Actinomycetota</taxon>
        <taxon>Actinomycetes</taxon>
        <taxon>Kitasatosporales</taxon>
        <taxon>Streptomycetaceae</taxon>
        <taxon>Streptomyces</taxon>
    </lineage>
</organism>
<dbReference type="Proteomes" id="UP000660554">
    <property type="component" value="Unassembled WGS sequence"/>
</dbReference>
<reference evidence="3" key="1">
    <citation type="submission" date="2020-09" db="EMBL/GenBank/DDBJ databases">
        <title>Whole genome shotgun sequence of Streptomyces cinnamonensis NBRC 15873.</title>
        <authorList>
            <person name="Komaki H."/>
            <person name="Tamura T."/>
        </authorList>
    </citation>
    <scope>NUCLEOTIDE SEQUENCE [LARGE SCALE GENOMIC DNA]</scope>
    <source>
        <strain evidence="3">NBRC 15873</strain>
    </source>
</reference>
<keyword evidence="1" id="KW-1133">Transmembrane helix</keyword>
<sequence>MDGTVEEAAVGDAELARRRRVRRSAVWGGAAGAAGVVPVAINATEFWPWWLNLAFCVVVGGGGAFAGAVTGRRDGRKAEVRRSTLGAGEREMGQYRVKPVPEGVQAPAPFKEDDYTSYSLTTTTHRLQLWEFGYLPQWSHPWSELHLAMEDHVVVITGPQGLLGRFVLARNVVPAELVLAANRLRARAPGRPSDPSPSAPAEGGS</sequence>
<feature type="transmembrane region" description="Helical" evidence="1">
    <location>
        <begin position="25"/>
        <end position="43"/>
    </location>
</feature>